<evidence type="ECO:0000313" key="1">
    <source>
        <dbReference type="EMBL" id="EIC02892.1"/>
    </source>
</evidence>
<dbReference type="EMBL" id="AGRW01000030">
    <property type="protein sequence ID" value="EIC02892.1"/>
    <property type="molecule type" value="Genomic_DNA"/>
</dbReference>
<protein>
    <submittedName>
        <fullName evidence="1">Uncharacterized protein</fullName>
    </submittedName>
</protein>
<dbReference type="AlphaFoldDB" id="H7EHV2"/>
<comment type="caution">
    <text evidence="1">The sequence shown here is derived from an EMBL/GenBank/DDBJ whole genome shotgun (WGS) entry which is preliminary data.</text>
</comment>
<dbReference type="EMBL" id="AGRW01000004">
    <property type="protein sequence ID" value="EIC03196.1"/>
    <property type="molecule type" value="Genomic_DNA"/>
</dbReference>
<reference evidence="1 3" key="1">
    <citation type="submission" date="2011-09" db="EMBL/GenBank/DDBJ databases">
        <title>The draft genome of Treponema saccharophilum DSM 2985.</title>
        <authorList>
            <consortium name="US DOE Joint Genome Institute (JGI-PGF)"/>
            <person name="Lucas S."/>
            <person name="Copeland A."/>
            <person name="Lapidus A."/>
            <person name="Glavina del Rio T."/>
            <person name="Dalin E."/>
            <person name="Tice H."/>
            <person name="Bruce D."/>
            <person name="Goodwin L."/>
            <person name="Pitluck S."/>
            <person name="Peters L."/>
            <person name="Kyrpides N."/>
            <person name="Mavromatis K."/>
            <person name="Ivanova N."/>
            <person name="Markowitz V."/>
            <person name="Cheng J.-F."/>
            <person name="Hugenholtz P."/>
            <person name="Woyke T."/>
            <person name="Wu D."/>
            <person name="Gronow S."/>
            <person name="Wellnitz S."/>
            <person name="Brambilla E."/>
            <person name="Klenk H.-P."/>
            <person name="Eisen J.A."/>
        </authorList>
    </citation>
    <scope>NUCLEOTIDE SEQUENCE [LARGE SCALE GENOMIC DNA]</scope>
    <source>
        <strain evidence="1 3">DSM 2985</strain>
    </source>
</reference>
<evidence type="ECO:0000313" key="2">
    <source>
        <dbReference type="EMBL" id="EIC03196.1"/>
    </source>
</evidence>
<sequence>MNEYILSWDKETCPTLFKRKEYKELQKEFPGAFLDENMYEITIENIEKIAKANKRVHPSTSVIDGKDVLLENELKLCETINKKIEDYLELK</sequence>
<proteinExistence type="predicted"/>
<accession>H7EHV2</accession>
<organism evidence="1 3">
    <name type="scientific">Treponema saccharophilum DSM 2985</name>
    <dbReference type="NCBI Taxonomy" id="907348"/>
    <lineage>
        <taxon>Bacteria</taxon>
        <taxon>Pseudomonadati</taxon>
        <taxon>Spirochaetota</taxon>
        <taxon>Spirochaetia</taxon>
        <taxon>Spirochaetales</taxon>
        <taxon>Treponemataceae</taxon>
        <taxon>Treponema</taxon>
    </lineage>
</organism>
<gene>
    <name evidence="1" type="ORF">TresaDRAFT_2318</name>
    <name evidence="2" type="ORF">TresaDRAFT_2827</name>
</gene>
<keyword evidence="3" id="KW-1185">Reference proteome</keyword>
<evidence type="ECO:0000313" key="3">
    <source>
        <dbReference type="Proteomes" id="UP000003571"/>
    </source>
</evidence>
<dbReference type="Proteomes" id="UP000003571">
    <property type="component" value="Unassembled WGS sequence"/>
</dbReference>
<name>H7EHV2_9SPIR</name>
<dbReference type="RefSeq" id="WP_002701589.1">
    <property type="nucleotide sequence ID" value="NZ_AGRW01000004.1"/>
</dbReference>